<keyword evidence="9" id="KW-0456">Lyase</keyword>
<comment type="function">
    <text evidence="2">Catalyzes the isomerization between 2-isopropylmalate and 3-isopropylmalate, via the formation of 2-isopropylmaleate.</text>
</comment>
<dbReference type="Proteomes" id="UP000231553">
    <property type="component" value="Unassembled WGS sequence"/>
</dbReference>
<dbReference type="EMBL" id="PGTB01000001">
    <property type="protein sequence ID" value="PJE38629.1"/>
    <property type="molecule type" value="Genomic_DNA"/>
</dbReference>
<comment type="catalytic activity">
    <reaction evidence="1">
        <text>(2R,3S)-3-isopropylmalate = (2S)-2-isopropylmalate</text>
        <dbReference type="Rhea" id="RHEA:32287"/>
        <dbReference type="ChEBI" id="CHEBI:1178"/>
        <dbReference type="ChEBI" id="CHEBI:35121"/>
        <dbReference type="EC" id="4.2.1.33"/>
    </reaction>
</comment>
<evidence type="ECO:0000313" key="13">
    <source>
        <dbReference type="Proteomes" id="UP000231553"/>
    </source>
</evidence>
<dbReference type="GO" id="GO:0003861">
    <property type="term" value="F:3-isopropylmalate dehydratase activity"/>
    <property type="evidence" value="ECO:0007669"/>
    <property type="project" value="UniProtKB-EC"/>
</dbReference>
<evidence type="ECO:0000256" key="1">
    <source>
        <dbReference type="ARBA" id="ARBA00000491"/>
    </source>
</evidence>
<dbReference type="Pfam" id="PF00694">
    <property type="entry name" value="Aconitase_C"/>
    <property type="match status" value="1"/>
</dbReference>
<evidence type="ECO:0000256" key="5">
    <source>
        <dbReference type="ARBA" id="ARBA00011271"/>
    </source>
</evidence>
<keyword evidence="10" id="KW-0100">Branched-chain amino acid biosynthesis</keyword>
<evidence type="ECO:0000256" key="6">
    <source>
        <dbReference type="ARBA" id="ARBA00011998"/>
    </source>
</evidence>
<keyword evidence="8" id="KW-0028">Amino-acid biosynthesis</keyword>
<feature type="domain" description="Aconitase A/isopropylmalate dehydratase small subunit swivel" evidence="11">
    <location>
        <begin position="1"/>
        <end position="116"/>
    </location>
</feature>
<evidence type="ECO:0000256" key="8">
    <source>
        <dbReference type="ARBA" id="ARBA00022605"/>
    </source>
</evidence>
<evidence type="ECO:0000256" key="7">
    <source>
        <dbReference type="ARBA" id="ARBA00022430"/>
    </source>
</evidence>
<comment type="subunit">
    <text evidence="5">Heterodimer of LeuC and LeuD.</text>
</comment>
<dbReference type="NCBIfam" id="NF002458">
    <property type="entry name" value="PRK01641.1"/>
    <property type="match status" value="1"/>
</dbReference>
<dbReference type="OrthoDB" id="9777465at2"/>
<proteinExistence type="inferred from homology"/>
<dbReference type="GO" id="GO:0009098">
    <property type="term" value="P:L-leucine biosynthetic process"/>
    <property type="evidence" value="ECO:0007669"/>
    <property type="project" value="UniProtKB-UniPathway"/>
</dbReference>
<reference evidence="12 13" key="1">
    <citation type="journal article" date="2018" name="Int. J. Syst. Evol. Microbiol.">
        <title>Pseudooceanicola lipolyticus sp. nov., a marine alphaproteobacterium, reclassification of Oceanicola flagellatus as Pseudooceanicola flagellatus comb. nov. and emended description of the genus Pseudooceanicola.</title>
        <authorList>
            <person name="Huang M.-M."/>
            <person name="Guo L.-L."/>
            <person name="Wu Y.-H."/>
            <person name="Lai Q.-L."/>
            <person name="Shao Z.-Z."/>
            <person name="Wang C.-S."/>
            <person name="Wu M."/>
            <person name="Xu X.-W."/>
        </authorList>
    </citation>
    <scope>NUCLEOTIDE SEQUENCE [LARGE SCALE GENOMIC DNA]</scope>
    <source>
        <strain evidence="12 13">157</strain>
    </source>
</reference>
<name>A0A2M8J776_9RHOB</name>
<keyword evidence="13" id="KW-1185">Reference proteome</keyword>
<dbReference type="InterPro" id="IPR004431">
    <property type="entry name" value="3-IsopropMal_deHydase_ssu"/>
</dbReference>
<comment type="similarity">
    <text evidence="4">Belongs to the LeuD family. LeuD type 1 subfamily.</text>
</comment>
<evidence type="ECO:0000259" key="11">
    <source>
        <dbReference type="Pfam" id="PF00694"/>
    </source>
</evidence>
<evidence type="ECO:0000256" key="4">
    <source>
        <dbReference type="ARBA" id="ARBA00009845"/>
    </source>
</evidence>
<sequence>MEPLKTLRSKVAPILQNAIDTDIIFPARFLLLMDRVGLGKHAFADWRSADFPLDSAPWKGASVLVVGENFGTGSSREQAVWCLADLGVRCVIGRSFGEIFFSNCFKSGVLPIRLTAEEIAPVEAAAKAGEEIEIDVAAQEIRLPSGAVIGFDLDAHRKRMLLEGLDDIGLVLEDHSEEIAAFEKARPRWLELSRERLATLTGSGA</sequence>
<keyword evidence="7" id="KW-0432">Leucine biosynthesis</keyword>
<evidence type="ECO:0000256" key="3">
    <source>
        <dbReference type="ARBA" id="ARBA00004729"/>
    </source>
</evidence>
<dbReference type="InterPro" id="IPR000573">
    <property type="entry name" value="AconitaseA/IPMdHydase_ssu_swvl"/>
</dbReference>
<dbReference type="RefSeq" id="WP_100160758.1">
    <property type="nucleotide sequence ID" value="NZ_PGTB01000001.1"/>
</dbReference>
<dbReference type="InterPro" id="IPR015928">
    <property type="entry name" value="Aconitase/3IPM_dehydase_swvl"/>
</dbReference>
<evidence type="ECO:0000256" key="9">
    <source>
        <dbReference type="ARBA" id="ARBA00023239"/>
    </source>
</evidence>
<dbReference type="Gene3D" id="3.20.19.10">
    <property type="entry name" value="Aconitase, domain 4"/>
    <property type="match status" value="1"/>
</dbReference>
<evidence type="ECO:0000313" key="12">
    <source>
        <dbReference type="EMBL" id="PJE38629.1"/>
    </source>
</evidence>
<dbReference type="GO" id="GO:0009316">
    <property type="term" value="C:3-isopropylmalate dehydratase complex"/>
    <property type="evidence" value="ECO:0007669"/>
    <property type="project" value="InterPro"/>
</dbReference>
<dbReference type="EC" id="4.2.1.33" evidence="6"/>
<protein>
    <recommendedName>
        <fullName evidence="6">3-isopropylmalate dehydratase</fullName>
        <ecNumber evidence="6">4.2.1.33</ecNumber>
    </recommendedName>
</protein>
<evidence type="ECO:0000256" key="2">
    <source>
        <dbReference type="ARBA" id="ARBA00002695"/>
    </source>
</evidence>
<dbReference type="PANTHER" id="PTHR43345:SF5">
    <property type="entry name" value="3-ISOPROPYLMALATE DEHYDRATASE SMALL SUBUNIT"/>
    <property type="match status" value="1"/>
</dbReference>
<dbReference type="CDD" id="cd01577">
    <property type="entry name" value="IPMI_Swivel"/>
    <property type="match status" value="1"/>
</dbReference>
<dbReference type="AlphaFoldDB" id="A0A2M8J776"/>
<dbReference type="InterPro" id="IPR033940">
    <property type="entry name" value="IPMI_Swivel"/>
</dbReference>
<organism evidence="12 13">
    <name type="scientific">Pseudooceanicola lipolyticus</name>
    <dbReference type="NCBI Taxonomy" id="2029104"/>
    <lineage>
        <taxon>Bacteria</taxon>
        <taxon>Pseudomonadati</taxon>
        <taxon>Pseudomonadota</taxon>
        <taxon>Alphaproteobacteria</taxon>
        <taxon>Rhodobacterales</taxon>
        <taxon>Paracoccaceae</taxon>
        <taxon>Pseudooceanicola</taxon>
    </lineage>
</organism>
<evidence type="ECO:0000256" key="10">
    <source>
        <dbReference type="ARBA" id="ARBA00023304"/>
    </source>
</evidence>
<gene>
    <name evidence="12" type="primary">leuD</name>
    <name evidence="12" type="ORF">CVM52_00435</name>
</gene>
<dbReference type="UniPathway" id="UPA00048">
    <property type="reaction ID" value="UER00071"/>
</dbReference>
<comment type="pathway">
    <text evidence="3">Amino-acid biosynthesis; L-leucine biosynthesis; L-leucine from 3-methyl-2-oxobutanoate: step 2/4.</text>
</comment>
<dbReference type="InterPro" id="IPR050075">
    <property type="entry name" value="LeuD"/>
</dbReference>
<dbReference type="SUPFAM" id="SSF52016">
    <property type="entry name" value="LeuD/IlvD-like"/>
    <property type="match status" value="1"/>
</dbReference>
<dbReference type="NCBIfam" id="TIGR00171">
    <property type="entry name" value="leuD"/>
    <property type="match status" value="1"/>
</dbReference>
<accession>A0A2M8J776</accession>
<comment type="caution">
    <text evidence="12">The sequence shown here is derived from an EMBL/GenBank/DDBJ whole genome shotgun (WGS) entry which is preliminary data.</text>
</comment>
<dbReference type="PANTHER" id="PTHR43345">
    <property type="entry name" value="3-ISOPROPYLMALATE DEHYDRATASE SMALL SUBUNIT 2-RELATED-RELATED"/>
    <property type="match status" value="1"/>
</dbReference>